<protein>
    <recommendedName>
        <fullName evidence="3">Bile acid 7-alpha dehydratase</fullName>
    </recommendedName>
</protein>
<reference evidence="2" key="1">
    <citation type="submission" date="2021-01" db="EMBL/GenBank/DDBJ databases">
        <title>Draft genome sequence of Nasalis larvatus strain YZ03.</title>
        <authorList>
            <person name="Suzuki-Hashido N."/>
            <person name="Tsuchida S."/>
            <person name="Hayakawa T."/>
        </authorList>
    </citation>
    <scope>NUCLEOTIDE SEQUENCE [LARGE SCALE GENOMIC DNA]</scope>
    <source>
        <strain evidence="2">YZ03</strain>
    </source>
</reference>
<dbReference type="Gene3D" id="3.10.450.50">
    <property type="match status" value="1"/>
</dbReference>
<proteinExistence type="predicted"/>
<accession>A0ABQ3W7Q1</accession>
<evidence type="ECO:0000313" key="1">
    <source>
        <dbReference type="EMBL" id="GHW01380.1"/>
    </source>
</evidence>
<gene>
    <name evidence="1" type="ORF">lacNasYZ03_10670</name>
</gene>
<evidence type="ECO:0000313" key="2">
    <source>
        <dbReference type="Proteomes" id="UP000616547"/>
    </source>
</evidence>
<dbReference type="InterPro" id="IPR032710">
    <property type="entry name" value="NTF2-like_dom_sf"/>
</dbReference>
<dbReference type="SUPFAM" id="SSF54427">
    <property type="entry name" value="NTF2-like"/>
    <property type="match status" value="1"/>
</dbReference>
<dbReference type="EMBL" id="BOCI01000288">
    <property type="protein sequence ID" value="GHW01380.1"/>
    <property type="molecule type" value="Genomic_DNA"/>
</dbReference>
<keyword evidence="2" id="KW-1185">Reference proteome</keyword>
<dbReference type="Proteomes" id="UP000616547">
    <property type="component" value="Unassembled WGS sequence"/>
</dbReference>
<comment type="caution">
    <text evidence="1">The sequence shown here is derived from an EMBL/GenBank/DDBJ whole genome shotgun (WGS) entry which is preliminary data.</text>
</comment>
<sequence length="52" mass="6096">MTVLIGKNQDGVNMMTTNGIVYHDKYEKVEGKWLIARRESNFLWTKSEKYGD</sequence>
<name>A0ABQ3W7Q1_9LACO</name>
<evidence type="ECO:0008006" key="3">
    <source>
        <dbReference type="Google" id="ProtNLM"/>
    </source>
</evidence>
<organism evidence="1 2">
    <name type="scientific">Lactobacillus nasalidis</name>
    <dbReference type="NCBI Taxonomy" id="2797258"/>
    <lineage>
        <taxon>Bacteria</taxon>
        <taxon>Bacillati</taxon>
        <taxon>Bacillota</taxon>
        <taxon>Bacilli</taxon>
        <taxon>Lactobacillales</taxon>
        <taxon>Lactobacillaceae</taxon>
        <taxon>Lactobacillus</taxon>
    </lineage>
</organism>